<evidence type="ECO:0000256" key="5">
    <source>
        <dbReference type="ARBA" id="ARBA00022679"/>
    </source>
</evidence>
<dbReference type="InParanoid" id="A0A4V3CSN1"/>
<dbReference type="AlphaFoldDB" id="A0A4V3CSN1"/>
<protein>
    <submittedName>
        <fullName evidence="8">2-aminoadipate transaminase</fullName>
    </submittedName>
</protein>
<dbReference type="RefSeq" id="WP_133703769.1">
    <property type="nucleotide sequence ID" value="NZ_SNXS01000014.1"/>
</dbReference>
<dbReference type="GO" id="GO:1901605">
    <property type="term" value="P:alpha-amino acid metabolic process"/>
    <property type="evidence" value="ECO:0007669"/>
    <property type="project" value="TreeGrafter"/>
</dbReference>
<comment type="similarity">
    <text evidence="2">Belongs to the class-I pyridoxal-phosphate-dependent aminotransferase family.</text>
</comment>
<dbReference type="Gene3D" id="3.40.640.10">
    <property type="entry name" value="Type I PLP-dependent aspartate aminotransferase-like (Major domain)"/>
    <property type="match status" value="1"/>
</dbReference>
<proteinExistence type="inferred from homology"/>
<evidence type="ECO:0000313" key="8">
    <source>
        <dbReference type="EMBL" id="TDP61252.1"/>
    </source>
</evidence>
<keyword evidence="9" id="KW-1185">Reference proteome</keyword>
<reference evidence="8 9" key="1">
    <citation type="submission" date="2019-03" db="EMBL/GenBank/DDBJ databases">
        <title>Genomic Encyclopedia of Type Strains, Phase IV (KMG-IV): sequencing the most valuable type-strain genomes for metagenomic binning, comparative biology and taxonomic classification.</title>
        <authorList>
            <person name="Goeker M."/>
        </authorList>
    </citation>
    <scope>NUCLEOTIDE SEQUENCE [LARGE SCALE GENOMIC DNA]</scope>
    <source>
        <strain evidence="8 9">DSM 16998</strain>
    </source>
</reference>
<name>A0A4V3CSN1_9BURK</name>
<dbReference type="Pfam" id="PF00155">
    <property type="entry name" value="Aminotran_1_2"/>
    <property type="match status" value="1"/>
</dbReference>
<comment type="caution">
    <text evidence="8">The sequence shown here is derived from an EMBL/GenBank/DDBJ whole genome shotgun (WGS) entry which is preliminary data.</text>
</comment>
<feature type="domain" description="Aminotransferase class I/classII large" evidence="7">
    <location>
        <begin position="37"/>
        <end position="383"/>
    </location>
</feature>
<dbReference type="InterPro" id="IPR015422">
    <property type="entry name" value="PyrdxlP-dep_Trfase_small"/>
</dbReference>
<dbReference type="CDD" id="cd00609">
    <property type="entry name" value="AAT_like"/>
    <property type="match status" value="1"/>
</dbReference>
<comment type="cofactor">
    <cofactor evidence="1">
        <name>pyridoxal 5'-phosphate</name>
        <dbReference type="ChEBI" id="CHEBI:597326"/>
    </cofactor>
</comment>
<dbReference type="InterPro" id="IPR015421">
    <property type="entry name" value="PyrdxlP-dep_Trfase_major"/>
</dbReference>
<dbReference type="EMBL" id="SNXS01000014">
    <property type="protein sequence ID" value="TDP61252.1"/>
    <property type="molecule type" value="Genomic_DNA"/>
</dbReference>
<accession>A0A4V3CSN1</accession>
<dbReference type="InterPro" id="IPR015424">
    <property type="entry name" value="PyrdxlP-dep_Trfase"/>
</dbReference>
<evidence type="ECO:0000313" key="9">
    <source>
        <dbReference type="Proteomes" id="UP000295361"/>
    </source>
</evidence>
<keyword evidence="5" id="KW-0808">Transferase</keyword>
<dbReference type="InterPro" id="IPR050859">
    <property type="entry name" value="Class-I_PLP-dep_aminotransf"/>
</dbReference>
<evidence type="ECO:0000256" key="1">
    <source>
        <dbReference type="ARBA" id="ARBA00001933"/>
    </source>
</evidence>
<evidence type="ECO:0000256" key="2">
    <source>
        <dbReference type="ARBA" id="ARBA00007441"/>
    </source>
</evidence>
<evidence type="ECO:0000256" key="3">
    <source>
        <dbReference type="ARBA" id="ARBA00011738"/>
    </source>
</evidence>
<dbReference type="PANTHER" id="PTHR42790">
    <property type="entry name" value="AMINOTRANSFERASE"/>
    <property type="match status" value="1"/>
</dbReference>
<sequence length="399" mass="43164">MNAKVFRFAHRTRLLAPSMILELMKLMGQPGLVSLGGGLPSADGFPSEAVREASHRVLTQHPREALQYTTTEGLLALREWVAARLSQRGLAVQASQVLITSGSQQGLDLVAKMLLENGTQVAVEAPTYLGALQAFAPYEADAIEAACDDAGPLPERLAELAGARALYLLPNFQNPTGRCIPHARRVQIAAQARSMGLPLLEDDPYGDLWFDQPPAAPVAAHWPEGTIYLGSFSKVLAPGLRLGYAVSPLPVHDLLVQAKQAADMHSSTLAQYIVLDLLRTGMLDGHLDDVRIRYRIGRDAMAQALHTHMRDLATWQIPDGGMFFWMTLPPQIDSASLLPLAIKHGVSYLPGAAFFARNPMRNAVRLSFATESPARIAQGVAALAKLVRHTLTAQSGQAQ</sequence>
<keyword evidence="6" id="KW-0663">Pyridoxal phosphate</keyword>
<dbReference type="InterPro" id="IPR004839">
    <property type="entry name" value="Aminotransferase_I/II_large"/>
</dbReference>
<dbReference type="SUPFAM" id="SSF53383">
    <property type="entry name" value="PLP-dependent transferases"/>
    <property type="match status" value="1"/>
</dbReference>
<dbReference type="GO" id="GO:0008483">
    <property type="term" value="F:transaminase activity"/>
    <property type="evidence" value="ECO:0007669"/>
    <property type="project" value="UniProtKB-KW"/>
</dbReference>
<dbReference type="GO" id="GO:0030170">
    <property type="term" value="F:pyridoxal phosphate binding"/>
    <property type="evidence" value="ECO:0007669"/>
    <property type="project" value="InterPro"/>
</dbReference>
<gene>
    <name evidence="8" type="ORF">DES47_11424</name>
</gene>
<evidence type="ECO:0000256" key="6">
    <source>
        <dbReference type="ARBA" id="ARBA00022898"/>
    </source>
</evidence>
<dbReference type="Gene3D" id="3.90.1150.10">
    <property type="entry name" value="Aspartate Aminotransferase, domain 1"/>
    <property type="match status" value="1"/>
</dbReference>
<evidence type="ECO:0000256" key="4">
    <source>
        <dbReference type="ARBA" id="ARBA00022576"/>
    </source>
</evidence>
<dbReference type="FunFam" id="3.40.640.10:FF:000053">
    <property type="entry name" value="Aminotransferase, class I"/>
    <property type="match status" value="1"/>
</dbReference>
<dbReference type="PANTHER" id="PTHR42790:SF19">
    <property type="entry name" value="KYNURENINE_ALPHA-AMINOADIPATE AMINOTRANSFERASE, MITOCHONDRIAL"/>
    <property type="match status" value="1"/>
</dbReference>
<dbReference type="Proteomes" id="UP000295361">
    <property type="component" value="Unassembled WGS sequence"/>
</dbReference>
<evidence type="ECO:0000259" key="7">
    <source>
        <dbReference type="Pfam" id="PF00155"/>
    </source>
</evidence>
<dbReference type="OrthoDB" id="9804020at2"/>
<keyword evidence="4" id="KW-0032">Aminotransferase</keyword>
<comment type="subunit">
    <text evidence="3">Homodimer.</text>
</comment>
<organism evidence="8 9">
    <name type="scientific">Roseateles toxinivorans</name>
    <dbReference type="NCBI Taxonomy" id="270368"/>
    <lineage>
        <taxon>Bacteria</taxon>
        <taxon>Pseudomonadati</taxon>
        <taxon>Pseudomonadota</taxon>
        <taxon>Betaproteobacteria</taxon>
        <taxon>Burkholderiales</taxon>
        <taxon>Sphaerotilaceae</taxon>
        <taxon>Roseateles</taxon>
    </lineage>
</organism>